<dbReference type="PANTHER" id="PTHR10656">
    <property type="entry name" value="CELL FATE DETERMINING PROTEIN MAB21-RELATED"/>
    <property type="match status" value="1"/>
</dbReference>
<protein>
    <submittedName>
        <fullName evidence="8">Inositol 1,4,5-trisphosphate receptor-interacting protein-like 1</fullName>
    </submittedName>
</protein>
<keyword evidence="9" id="KW-1185">Reference proteome</keyword>
<keyword evidence="5" id="KW-1133">Transmembrane helix</keyword>
<evidence type="ECO:0000256" key="3">
    <source>
        <dbReference type="ARBA" id="ARBA00022692"/>
    </source>
</evidence>
<sequence>VKDLVDNFMLVFRSLLLNSLFPELQSAIGLGSAFEGWSPCEEDVIYHVLVPMKPPRSHTFHLELWDAGETMARNFRIRVEQKCTCMRERLVGDVPCFLHHPEEEQRRNEKHSLLDTLCTGFYLDAQKTARWFHLLVRSAWVLLPQASSFRLKMLPCSRSCKFQLTRPDQKRIIIEILSGVQQGDSDIFVTSQSTEAIFTPSTMWPESYAVAEVKFFQHVAQQAPRDTFHLKCLQVCAHILVGIDISTYTLKTVVMHLLNTLPLGGWNRREVMMRLQDIMEYLCACLEEKRLNHFFFGNENMPEEIILPPALQMAEPHNIFQHLVHDPEAHAKALHEFNELKSR</sequence>
<dbReference type="InterPro" id="IPR046906">
    <property type="entry name" value="Mab-21_HhH/H2TH-like"/>
</dbReference>
<keyword evidence="3" id="KW-0812">Transmembrane</keyword>
<gene>
    <name evidence="8" type="ORF">N301_08856</name>
</gene>
<evidence type="ECO:0000256" key="1">
    <source>
        <dbReference type="ARBA" id="ARBA00004479"/>
    </source>
</evidence>
<dbReference type="SMART" id="SM01265">
    <property type="entry name" value="Mab-21"/>
    <property type="match status" value="1"/>
</dbReference>
<evidence type="ECO:0000313" key="9">
    <source>
        <dbReference type="Proteomes" id="UP000053858"/>
    </source>
</evidence>
<feature type="non-terminal residue" evidence="8">
    <location>
        <position position="1"/>
    </location>
</feature>
<comment type="similarity">
    <text evidence="2">Belongs to the ITPRIP family.</text>
</comment>
<dbReference type="GO" id="GO:0016020">
    <property type="term" value="C:membrane"/>
    <property type="evidence" value="ECO:0007669"/>
    <property type="project" value="UniProtKB-SubCell"/>
</dbReference>
<evidence type="ECO:0000259" key="7">
    <source>
        <dbReference type="Pfam" id="PF20266"/>
    </source>
</evidence>
<keyword evidence="4" id="KW-0732">Signal</keyword>
<dbReference type="InterPro" id="IPR026250">
    <property type="entry name" value="ITPRIP-like"/>
</dbReference>
<feature type="domain" description="Mab-21-like HhH/H2TH-like" evidence="7">
    <location>
        <begin position="244"/>
        <end position="301"/>
    </location>
</feature>
<evidence type="ECO:0000256" key="6">
    <source>
        <dbReference type="ARBA" id="ARBA00023136"/>
    </source>
</evidence>
<dbReference type="AlphaFoldDB" id="A0A0A0AJV7"/>
<dbReference type="EMBL" id="KL871856">
    <property type="protein sequence ID" value="KGL93758.1"/>
    <property type="molecule type" value="Genomic_DNA"/>
</dbReference>
<dbReference type="PRINTS" id="PR02107">
    <property type="entry name" value="INOS145TPRIP"/>
</dbReference>
<evidence type="ECO:0000256" key="2">
    <source>
        <dbReference type="ARBA" id="ARBA00005554"/>
    </source>
</evidence>
<organism evidence="8 9">
    <name type="scientific">Charadrius vociferus</name>
    <name type="common">Killdeer</name>
    <name type="synonym">Aegialitis vocifera</name>
    <dbReference type="NCBI Taxonomy" id="50402"/>
    <lineage>
        <taxon>Eukaryota</taxon>
        <taxon>Metazoa</taxon>
        <taxon>Chordata</taxon>
        <taxon>Craniata</taxon>
        <taxon>Vertebrata</taxon>
        <taxon>Euteleostomi</taxon>
        <taxon>Archelosauria</taxon>
        <taxon>Archosauria</taxon>
        <taxon>Dinosauria</taxon>
        <taxon>Saurischia</taxon>
        <taxon>Theropoda</taxon>
        <taxon>Coelurosauria</taxon>
        <taxon>Aves</taxon>
        <taxon>Neognathae</taxon>
        <taxon>Neoaves</taxon>
        <taxon>Charadriiformes</taxon>
        <taxon>Charadriidae</taxon>
        <taxon>Charadrius</taxon>
    </lineage>
</organism>
<reference evidence="9" key="1">
    <citation type="journal article" date="2014" name="Science">
        <title>Comparative genomics reveals insights into avian genome evolution and adaptation.</title>
        <authorList>
            <consortium name="Avian Genome Consortium"/>
            <person name="Zhang G."/>
            <person name="Li C."/>
            <person name="Li Q."/>
            <person name="Li B."/>
            <person name="Larkin D.M."/>
            <person name="Lee C."/>
            <person name="Storz J.F."/>
            <person name="Antunes A."/>
            <person name="Greenwold M.J."/>
            <person name="Meredith R.W."/>
            <person name="Odeen A."/>
            <person name="Cui J."/>
            <person name="Zhou Q."/>
            <person name="Xu L."/>
            <person name="Pan H."/>
            <person name="Wang Z."/>
            <person name="Jin L."/>
            <person name="Zhang P."/>
            <person name="Hu H."/>
            <person name="Yang W."/>
            <person name="Hu J."/>
            <person name="Xiao J."/>
            <person name="Yang Z."/>
            <person name="Liu Y."/>
            <person name="Xie Q."/>
            <person name="Yu H."/>
            <person name="Lian J."/>
            <person name="Wen P."/>
            <person name="Zhang F."/>
            <person name="Li H."/>
            <person name="Zeng Y."/>
            <person name="Xiong Z."/>
            <person name="Liu S."/>
            <person name="Zhou L."/>
            <person name="Huang Z."/>
            <person name="An N."/>
            <person name="Wang J."/>
            <person name="Zheng Q."/>
            <person name="Xiong Y."/>
            <person name="Wang G."/>
            <person name="Wang B."/>
            <person name="Wang J."/>
            <person name="Fan Y."/>
            <person name="da Fonseca R.R."/>
            <person name="Alfaro-Nunez A."/>
            <person name="Schubert M."/>
            <person name="Orlando L."/>
            <person name="Mourier T."/>
            <person name="Howard J.T."/>
            <person name="Ganapathy G."/>
            <person name="Pfenning A."/>
            <person name="Whitney O."/>
            <person name="Rivas M.V."/>
            <person name="Hara E."/>
            <person name="Smith J."/>
            <person name="Farre M."/>
            <person name="Narayan J."/>
            <person name="Slavov G."/>
            <person name="Romanov M.N."/>
            <person name="Borges R."/>
            <person name="Machado J.P."/>
            <person name="Khan I."/>
            <person name="Springer M.S."/>
            <person name="Gatesy J."/>
            <person name="Hoffmann F.G."/>
            <person name="Opazo J.C."/>
            <person name="Hastad O."/>
            <person name="Sawyer R.H."/>
            <person name="Kim H."/>
            <person name="Kim K.W."/>
            <person name="Kim H.J."/>
            <person name="Cho S."/>
            <person name="Li N."/>
            <person name="Huang Y."/>
            <person name="Bruford M.W."/>
            <person name="Zhan X."/>
            <person name="Dixon A."/>
            <person name="Bertelsen M.F."/>
            <person name="Derryberry E."/>
            <person name="Warren W."/>
            <person name="Wilson R.K."/>
            <person name="Li S."/>
            <person name="Ray D.A."/>
            <person name="Green R.E."/>
            <person name="O'Brien S.J."/>
            <person name="Griffin D."/>
            <person name="Johnson W.E."/>
            <person name="Haussler D."/>
            <person name="Ryder O.A."/>
            <person name="Willerslev E."/>
            <person name="Graves G.R."/>
            <person name="Alstrom P."/>
            <person name="Fjeldsa J."/>
            <person name="Mindell D.P."/>
            <person name="Edwards S.V."/>
            <person name="Braun E.L."/>
            <person name="Rahbek C."/>
            <person name="Burt D.W."/>
            <person name="Houde P."/>
            <person name="Zhang Y."/>
            <person name="Yang H."/>
            <person name="Wang J."/>
            <person name="Jarvis E.D."/>
            <person name="Gilbert M.T."/>
            <person name="Wang J."/>
        </authorList>
    </citation>
    <scope>NUCLEOTIDE SEQUENCE [LARGE SCALE GENOMIC DNA]</scope>
</reference>
<proteinExistence type="inferred from homology"/>
<dbReference type="Proteomes" id="UP000053858">
    <property type="component" value="Unassembled WGS sequence"/>
</dbReference>
<dbReference type="PANTHER" id="PTHR10656:SF40">
    <property type="entry name" value="INOSITOL 1,4,5-TRISPHOSPHATE RECEPTOR-INTERACTING PROTEIN-LIKE 1"/>
    <property type="match status" value="1"/>
</dbReference>
<dbReference type="InterPro" id="IPR024810">
    <property type="entry name" value="MAB21L/cGLR"/>
</dbReference>
<accession>A0A0A0AJV7</accession>
<name>A0A0A0AJV7_CHAVO</name>
<evidence type="ECO:0000256" key="4">
    <source>
        <dbReference type="ARBA" id="ARBA00022729"/>
    </source>
</evidence>
<keyword evidence="6" id="KW-0472">Membrane</keyword>
<evidence type="ECO:0000256" key="5">
    <source>
        <dbReference type="ARBA" id="ARBA00022989"/>
    </source>
</evidence>
<dbReference type="Pfam" id="PF20266">
    <property type="entry name" value="Mab-21_C"/>
    <property type="match status" value="1"/>
</dbReference>
<evidence type="ECO:0000313" key="8">
    <source>
        <dbReference type="EMBL" id="KGL93758.1"/>
    </source>
</evidence>
<comment type="subcellular location">
    <subcellularLocation>
        <location evidence="1">Membrane</location>
        <topology evidence="1">Single-pass type I membrane protein</topology>
    </subcellularLocation>
</comment>
<feature type="non-terminal residue" evidence="8">
    <location>
        <position position="343"/>
    </location>
</feature>
<dbReference type="Gene3D" id="1.10.1410.40">
    <property type="match status" value="1"/>
</dbReference>